<proteinExistence type="predicted"/>
<dbReference type="GO" id="GO:0000160">
    <property type="term" value="P:phosphorelay signal transduction system"/>
    <property type="evidence" value="ECO:0007669"/>
    <property type="project" value="UniProtKB-KW"/>
</dbReference>
<dbReference type="InterPro" id="IPR004358">
    <property type="entry name" value="Sig_transdc_His_kin-like_C"/>
</dbReference>
<evidence type="ECO:0000256" key="8">
    <source>
        <dbReference type="SAM" id="Coils"/>
    </source>
</evidence>
<evidence type="ECO:0000256" key="9">
    <source>
        <dbReference type="SAM" id="MobiDB-lite"/>
    </source>
</evidence>
<evidence type="ECO:0000313" key="12">
    <source>
        <dbReference type="EMBL" id="MDG5974694.1"/>
    </source>
</evidence>
<feature type="domain" description="Histidine kinase" evidence="10">
    <location>
        <begin position="365"/>
        <end position="479"/>
    </location>
</feature>
<dbReference type="InterPro" id="IPR003594">
    <property type="entry name" value="HATPase_dom"/>
</dbReference>
<dbReference type="Proteomes" id="UP001152876">
    <property type="component" value="Unassembled WGS sequence"/>
</dbReference>
<dbReference type="SUPFAM" id="SSF55785">
    <property type="entry name" value="PYP-like sensor domain (PAS domain)"/>
    <property type="match status" value="1"/>
</dbReference>
<sequence length="481" mass="52289">MKAPSSQDTDRMPEVQHTPPSRHNADSEAATPKTGGPTEAIQINEQDLLGTLMENSPDSIFFKDLDSRLVKASRSEIQNLRRLAISRYRAAHPDIGEDAFPAHFASVEAFEKYVIGKTDADIYGEDRAGEFSNDEKEIIRTGKPIIEKSEKTVHPDGRVVWYLTTKGPWRDRNGQLIGTFGTSKNISELKEAERRIEEVQAQLLTTARLAGMAEIATNVLHNVGNVLNSVNVSADLMAAQLRTSKLKGLTRAVGLMDAHAGDLGEFLTQDAKGKLLPTYLRELARALEVEHEAMATELGALCSSVDHIKQVIATQQSYAGAPRVVESAQVNELLDDALRMHADALTRHKVEVDKSHVALPALLLDRHRVLQVLVNLISNAKQALHGVSDRRPLITLDAALLEGVEGSVLRITVTDNGEGIAPENLTRVFSHGFTTRKNGHGFGLHSCVLAAQEMGGSLHAHSDGPGQGASFILEIPVAPAR</sequence>
<keyword evidence="6" id="KW-0067">ATP-binding</keyword>
<dbReference type="EMBL" id="AOGK01000003">
    <property type="protein sequence ID" value="MDG5974694.1"/>
    <property type="molecule type" value="Genomic_DNA"/>
</dbReference>
<evidence type="ECO:0000256" key="4">
    <source>
        <dbReference type="ARBA" id="ARBA00022741"/>
    </source>
</evidence>
<dbReference type="InterPro" id="IPR000700">
    <property type="entry name" value="PAS-assoc_C"/>
</dbReference>
<dbReference type="InterPro" id="IPR005467">
    <property type="entry name" value="His_kinase_dom"/>
</dbReference>
<dbReference type="Pfam" id="PF02518">
    <property type="entry name" value="HATPase_c"/>
    <property type="match status" value="1"/>
</dbReference>
<dbReference type="NCBIfam" id="TIGR00229">
    <property type="entry name" value="sensory_box"/>
    <property type="match status" value="1"/>
</dbReference>
<dbReference type="OrthoDB" id="149796at2"/>
<evidence type="ECO:0000259" key="10">
    <source>
        <dbReference type="PROSITE" id="PS50109"/>
    </source>
</evidence>
<dbReference type="InterPro" id="IPR000014">
    <property type="entry name" value="PAS"/>
</dbReference>
<keyword evidence="5 12" id="KW-0418">Kinase</keyword>
<organism evidence="12 13">
    <name type="scientific">Hydrogenophaga taeniospiralis CCUG 15921</name>
    <dbReference type="NCBI Taxonomy" id="1281780"/>
    <lineage>
        <taxon>Bacteria</taxon>
        <taxon>Pseudomonadati</taxon>
        <taxon>Pseudomonadota</taxon>
        <taxon>Betaproteobacteria</taxon>
        <taxon>Burkholderiales</taxon>
        <taxon>Comamonadaceae</taxon>
        <taxon>Hydrogenophaga</taxon>
    </lineage>
</organism>
<comment type="caution">
    <text evidence="12">The sequence shown here is derived from an EMBL/GenBank/DDBJ whole genome shotgun (WGS) entry which is preliminary data.</text>
</comment>
<dbReference type="SMART" id="SM00387">
    <property type="entry name" value="HATPase_c"/>
    <property type="match status" value="1"/>
</dbReference>
<evidence type="ECO:0000313" key="13">
    <source>
        <dbReference type="Proteomes" id="UP001152876"/>
    </source>
</evidence>
<evidence type="ECO:0000256" key="1">
    <source>
        <dbReference type="ARBA" id="ARBA00000085"/>
    </source>
</evidence>
<feature type="coiled-coil region" evidence="8">
    <location>
        <begin position="182"/>
        <end position="209"/>
    </location>
</feature>
<evidence type="ECO:0000259" key="11">
    <source>
        <dbReference type="PROSITE" id="PS50113"/>
    </source>
</evidence>
<keyword evidence="3" id="KW-0808">Transferase</keyword>
<dbReference type="InterPro" id="IPR013656">
    <property type="entry name" value="PAS_4"/>
</dbReference>
<evidence type="ECO:0000256" key="5">
    <source>
        <dbReference type="ARBA" id="ARBA00022777"/>
    </source>
</evidence>
<evidence type="ECO:0000256" key="2">
    <source>
        <dbReference type="ARBA" id="ARBA00012438"/>
    </source>
</evidence>
<dbReference type="SUPFAM" id="SSF55874">
    <property type="entry name" value="ATPase domain of HSP90 chaperone/DNA topoisomerase II/histidine kinase"/>
    <property type="match status" value="1"/>
</dbReference>
<keyword evidence="8" id="KW-0175">Coiled coil</keyword>
<dbReference type="GO" id="GO:0004673">
    <property type="term" value="F:protein histidine kinase activity"/>
    <property type="evidence" value="ECO:0007669"/>
    <property type="project" value="UniProtKB-EC"/>
</dbReference>
<feature type="region of interest" description="Disordered" evidence="9">
    <location>
        <begin position="1"/>
        <end position="38"/>
    </location>
</feature>
<dbReference type="RefSeq" id="WP_084236107.1">
    <property type="nucleotide sequence ID" value="NZ_AOGK01000003.1"/>
</dbReference>
<feature type="domain" description="PAC" evidence="11">
    <location>
        <begin position="146"/>
        <end position="198"/>
    </location>
</feature>
<dbReference type="InterPro" id="IPR036890">
    <property type="entry name" value="HATPase_C_sf"/>
</dbReference>
<dbReference type="InterPro" id="IPR035965">
    <property type="entry name" value="PAS-like_dom_sf"/>
</dbReference>
<reference evidence="12" key="1">
    <citation type="submission" date="2013-01" db="EMBL/GenBank/DDBJ databases">
        <title>Genome draft of Hydrogenophaga taeniospiralis 2K1.</title>
        <authorList>
            <person name="Gomila M."/>
            <person name="Lalucat J."/>
        </authorList>
    </citation>
    <scope>NUCLEOTIDE SEQUENCE</scope>
    <source>
        <strain evidence="12">CCUG 15921</strain>
    </source>
</reference>
<dbReference type="PANTHER" id="PTHR43065">
    <property type="entry name" value="SENSOR HISTIDINE KINASE"/>
    <property type="match status" value="1"/>
</dbReference>
<dbReference type="PRINTS" id="PR00344">
    <property type="entry name" value="BCTRLSENSOR"/>
</dbReference>
<evidence type="ECO:0000256" key="6">
    <source>
        <dbReference type="ARBA" id="ARBA00022840"/>
    </source>
</evidence>
<dbReference type="PANTHER" id="PTHR43065:SF46">
    <property type="entry name" value="C4-DICARBOXYLATE TRANSPORT SENSOR PROTEIN DCTB"/>
    <property type="match status" value="1"/>
</dbReference>
<protein>
    <recommendedName>
        <fullName evidence="2">histidine kinase</fullName>
        <ecNumber evidence="2">2.7.13.3</ecNumber>
    </recommendedName>
</protein>
<dbReference type="GO" id="GO:0005524">
    <property type="term" value="F:ATP binding"/>
    <property type="evidence" value="ECO:0007669"/>
    <property type="project" value="UniProtKB-KW"/>
</dbReference>
<dbReference type="PROSITE" id="PS50109">
    <property type="entry name" value="HIS_KIN"/>
    <property type="match status" value="1"/>
</dbReference>
<name>A0A9X4NRF9_9BURK</name>
<dbReference type="Pfam" id="PF08448">
    <property type="entry name" value="PAS_4"/>
    <property type="match status" value="1"/>
</dbReference>
<dbReference type="Gene3D" id="3.30.450.20">
    <property type="entry name" value="PAS domain"/>
    <property type="match status" value="1"/>
</dbReference>
<keyword evidence="4" id="KW-0547">Nucleotide-binding</keyword>
<dbReference type="EC" id="2.7.13.3" evidence="2"/>
<keyword evidence="13" id="KW-1185">Reference proteome</keyword>
<comment type="catalytic activity">
    <reaction evidence="1">
        <text>ATP + protein L-histidine = ADP + protein N-phospho-L-histidine.</text>
        <dbReference type="EC" id="2.7.13.3"/>
    </reaction>
</comment>
<evidence type="ECO:0000256" key="3">
    <source>
        <dbReference type="ARBA" id="ARBA00022679"/>
    </source>
</evidence>
<dbReference type="Gene3D" id="3.30.565.10">
    <property type="entry name" value="Histidine kinase-like ATPase, C-terminal domain"/>
    <property type="match status" value="1"/>
</dbReference>
<gene>
    <name evidence="12" type="ORF">H010_05477</name>
</gene>
<keyword evidence="7" id="KW-0902">Two-component regulatory system</keyword>
<dbReference type="PROSITE" id="PS50113">
    <property type="entry name" value="PAC"/>
    <property type="match status" value="1"/>
</dbReference>
<dbReference type="AlphaFoldDB" id="A0A9X4NRF9"/>
<accession>A0A9X4NRF9</accession>
<evidence type="ECO:0000256" key="7">
    <source>
        <dbReference type="ARBA" id="ARBA00023012"/>
    </source>
</evidence>